<dbReference type="AlphaFoldDB" id="A0A815BHQ4"/>
<gene>
    <name evidence="1" type="ORF">GPM918_LOCUS27039</name>
    <name evidence="2" type="ORF">SRO942_LOCUS27304</name>
</gene>
<name>A0A815BHQ4_9BILA</name>
<organism evidence="1 3">
    <name type="scientific">Didymodactylos carnosus</name>
    <dbReference type="NCBI Taxonomy" id="1234261"/>
    <lineage>
        <taxon>Eukaryota</taxon>
        <taxon>Metazoa</taxon>
        <taxon>Spiralia</taxon>
        <taxon>Gnathifera</taxon>
        <taxon>Rotifera</taxon>
        <taxon>Eurotatoria</taxon>
        <taxon>Bdelloidea</taxon>
        <taxon>Philodinida</taxon>
        <taxon>Philodinidae</taxon>
        <taxon>Didymodactylos</taxon>
    </lineage>
</organism>
<dbReference type="SUPFAM" id="SSF52047">
    <property type="entry name" value="RNI-like"/>
    <property type="match status" value="1"/>
</dbReference>
<feature type="non-terminal residue" evidence="1">
    <location>
        <position position="1"/>
    </location>
</feature>
<sequence length="157" mass="18608">FSRQLSRNVIKLSDLINLMPNLTCLRLSYVSLTQLINELGNDGIDKKMLKKLTTLTIKGSMENDTFKIKTFCYMFSNIHYLTLEKIMLHNIYILLPLLFRKVINLELLNISLNGDDFDIFDKQHFQQWLKEFIQLNDLNVNVEYNKDNQNMIVWKTN</sequence>
<reference evidence="1" key="1">
    <citation type="submission" date="2021-02" db="EMBL/GenBank/DDBJ databases">
        <authorList>
            <person name="Nowell W R."/>
        </authorList>
    </citation>
    <scope>NUCLEOTIDE SEQUENCE</scope>
</reference>
<accession>A0A815BHQ4</accession>
<proteinExistence type="predicted"/>
<dbReference type="Proteomes" id="UP000663829">
    <property type="component" value="Unassembled WGS sequence"/>
</dbReference>
<protein>
    <submittedName>
        <fullName evidence="1">Uncharacterized protein</fullName>
    </submittedName>
</protein>
<dbReference type="Proteomes" id="UP000681722">
    <property type="component" value="Unassembled WGS sequence"/>
</dbReference>
<keyword evidence="3" id="KW-1185">Reference proteome</keyword>
<evidence type="ECO:0000313" key="2">
    <source>
        <dbReference type="EMBL" id="CAF4057665.1"/>
    </source>
</evidence>
<dbReference type="EMBL" id="CAJNOQ010011174">
    <property type="protein sequence ID" value="CAF1270120.1"/>
    <property type="molecule type" value="Genomic_DNA"/>
</dbReference>
<comment type="caution">
    <text evidence="1">The sequence shown here is derived from an EMBL/GenBank/DDBJ whole genome shotgun (WGS) entry which is preliminary data.</text>
</comment>
<dbReference type="EMBL" id="CAJOBC010023035">
    <property type="protein sequence ID" value="CAF4057665.1"/>
    <property type="molecule type" value="Genomic_DNA"/>
</dbReference>
<evidence type="ECO:0000313" key="3">
    <source>
        <dbReference type="Proteomes" id="UP000663829"/>
    </source>
</evidence>
<evidence type="ECO:0000313" key="1">
    <source>
        <dbReference type="EMBL" id="CAF1270120.1"/>
    </source>
</evidence>